<reference evidence="2" key="1">
    <citation type="submission" date="2020-03" db="EMBL/GenBank/DDBJ databases">
        <title>Castanea mollissima Vanexum genome sequencing.</title>
        <authorList>
            <person name="Staton M."/>
        </authorList>
    </citation>
    <scope>NUCLEOTIDE SEQUENCE</scope>
    <source>
        <tissue evidence="2">Leaf</tissue>
    </source>
</reference>
<feature type="compositionally biased region" description="Polar residues" evidence="1">
    <location>
        <begin position="1"/>
        <end position="18"/>
    </location>
</feature>
<feature type="region of interest" description="Disordered" evidence="1">
    <location>
        <begin position="1"/>
        <end position="45"/>
    </location>
</feature>
<dbReference type="AlphaFoldDB" id="A0A8J4R7V1"/>
<evidence type="ECO:0000256" key="1">
    <source>
        <dbReference type="SAM" id="MobiDB-lite"/>
    </source>
</evidence>
<proteinExistence type="predicted"/>
<protein>
    <submittedName>
        <fullName evidence="2">Uncharacterized protein</fullName>
    </submittedName>
</protein>
<sequence>MRPTSLFSEGSSQRTQGATEVDVPVEGDSPHIQGGAKNIGKPNTGIPIRDVSSSYASVVVGHRKNTIGRGVEGKKIQGGAKNIGKPNTGIPITNGLSSYASVVVGHRKNTTGRGVEGKKKSALGGVKIWLESSRNLSKKSVIGQREQVGKKLVSDSRCAYRDSCKASTLG</sequence>
<comment type="caution">
    <text evidence="2">The sequence shown here is derived from an EMBL/GenBank/DDBJ whole genome shotgun (WGS) entry which is preliminary data.</text>
</comment>
<evidence type="ECO:0000313" key="2">
    <source>
        <dbReference type="EMBL" id="KAF3967881.1"/>
    </source>
</evidence>
<accession>A0A8J4R7V1</accession>
<gene>
    <name evidence="2" type="ORF">CMV_008167</name>
</gene>
<dbReference type="Proteomes" id="UP000737018">
    <property type="component" value="Unassembled WGS sequence"/>
</dbReference>
<keyword evidence="3" id="KW-1185">Reference proteome</keyword>
<evidence type="ECO:0000313" key="3">
    <source>
        <dbReference type="Proteomes" id="UP000737018"/>
    </source>
</evidence>
<name>A0A8J4R7V1_9ROSI</name>
<dbReference type="EMBL" id="JRKL02000839">
    <property type="protein sequence ID" value="KAF3967881.1"/>
    <property type="molecule type" value="Genomic_DNA"/>
</dbReference>
<organism evidence="2 3">
    <name type="scientific">Castanea mollissima</name>
    <name type="common">Chinese chestnut</name>
    <dbReference type="NCBI Taxonomy" id="60419"/>
    <lineage>
        <taxon>Eukaryota</taxon>
        <taxon>Viridiplantae</taxon>
        <taxon>Streptophyta</taxon>
        <taxon>Embryophyta</taxon>
        <taxon>Tracheophyta</taxon>
        <taxon>Spermatophyta</taxon>
        <taxon>Magnoliopsida</taxon>
        <taxon>eudicotyledons</taxon>
        <taxon>Gunneridae</taxon>
        <taxon>Pentapetalae</taxon>
        <taxon>rosids</taxon>
        <taxon>fabids</taxon>
        <taxon>Fagales</taxon>
        <taxon>Fagaceae</taxon>
        <taxon>Castanea</taxon>
    </lineage>
</organism>